<evidence type="ECO:0000313" key="1">
    <source>
        <dbReference type="EMBL" id="QHT74266.1"/>
    </source>
</evidence>
<protein>
    <submittedName>
        <fullName evidence="1">Uncharacterized protein</fullName>
    </submittedName>
</protein>
<dbReference type="AlphaFoldDB" id="A0A6C0H207"/>
<dbReference type="EMBL" id="MN739846">
    <property type="protein sequence ID" value="QHT74266.1"/>
    <property type="molecule type" value="Genomic_DNA"/>
</dbReference>
<organism evidence="1">
    <name type="scientific">viral metagenome</name>
    <dbReference type="NCBI Taxonomy" id="1070528"/>
    <lineage>
        <taxon>unclassified sequences</taxon>
        <taxon>metagenomes</taxon>
        <taxon>organismal metagenomes</taxon>
    </lineage>
</organism>
<reference evidence="1" key="1">
    <citation type="journal article" date="2020" name="Nature">
        <title>Giant virus diversity and host interactions through global metagenomics.</title>
        <authorList>
            <person name="Schulz F."/>
            <person name="Roux S."/>
            <person name="Paez-Espino D."/>
            <person name="Jungbluth S."/>
            <person name="Walsh D.A."/>
            <person name="Denef V.J."/>
            <person name="McMahon K.D."/>
            <person name="Konstantinidis K.T."/>
            <person name="Eloe-Fadrosh E.A."/>
            <person name="Kyrpides N.C."/>
            <person name="Woyke T."/>
        </authorList>
    </citation>
    <scope>NUCLEOTIDE SEQUENCE</scope>
    <source>
        <strain evidence="1">GVMAG-M-3300023179-4</strain>
    </source>
</reference>
<proteinExistence type="predicted"/>
<sequence length="381" mass="45116">MESINIKLEEYIKLEKLKKLPDYKNILQTIFRLGYNTYFNSISNNLEYYTVKDDLMNTLNDTIQPLNDLTKSLYGLNQSTKKGDITEALIDDIITKQFPEYNYDIKRGIAHHADGELTSPSGLKALVEVKNYNSTVPYDEVEKFKYDLSFRNITYGLFISIKSGIQFQKPFSYEKYEKDGIVYHIVYVSKVFEEQHKVYTSVLLLENIYKFIKKNDCSKLDKSILNNIQKIETIIDEFSKIKNKYIEMESNIKKSLDDYYSIIRDAEYQMKEKFNNIWNQIVDNENKLIKYSEKEKIILKANKKIQNILEKIFNKFDDNFKYVEKDDDIMIYLKDNLICTIKLFKLKIVIKFMNYDLTISGTNDDTKLLDAYINNKKINFP</sequence>
<name>A0A6C0H207_9ZZZZ</name>
<accession>A0A6C0H207</accession>